<evidence type="ECO:0000313" key="1">
    <source>
        <dbReference type="EMBL" id="JAH30986.1"/>
    </source>
</evidence>
<reference evidence="1" key="1">
    <citation type="submission" date="2014-11" db="EMBL/GenBank/DDBJ databases">
        <authorList>
            <person name="Amaro Gonzalez C."/>
        </authorList>
    </citation>
    <scope>NUCLEOTIDE SEQUENCE</scope>
</reference>
<dbReference type="EMBL" id="GBXM01077591">
    <property type="protein sequence ID" value="JAH30986.1"/>
    <property type="molecule type" value="Transcribed_RNA"/>
</dbReference>
<sequence>MSQASLDITEYWFKKRIK</sequence>
<proteinExistence type="predicted"/>
<accession>A0A0E9RPA4</accession>
<reference evidence="1" key="2">
    <citation type="journal article" date="2015" name="Fish Shellfish Immunol.">
        <title>Early steps in the European eel (Anguilla anguilla)-Vibrio vulnificus interaction in the gills: Role of the RtxA13 toxin.</title>
        <authorList>
            <person name="Callol A."/>
            <person name="Pajuelo D."/>
            <person name="Ebbesson L."/>
            <person name="Teles M."/>
            <person name="MacKenzie S."/>
            <person name="Amaro C."/>
        </authorList>
    </citation>
    <scope>NUCLEOTIDE SEQUENCE</scope>
</reference>
<organism evidence="1">
    <name type="scientific">Anguilla anguilla</name>
    <name type="common">European freshwater eel</name>
    <name type="synonym">Muraena anguilla</name>
    <dbReference type="NCBI Taxonomy" id="7936"/>
    <lineage>
        <taxon>Eukaryota</taxon>
        <taxon>Metazoa</taxon>
        <taxon>Chordata</taxon>
        <taxon>Craniata</taxon>
        <taxon>Vertebrata</taxon>
        <taxon>Euteleostomi</taxon>
        <taxon>Actinopterygii</taxon>
        <taxon>Neopterygii</taxon>
        <taxon>Teleostei</taxon>
        <taxon>Anguilliformes</taxon>
        <taxon>Anguillidae</taxon>
        <taxon>Anguilla</taxon>
    </lineage>
</organism>
<name>A0A0E9RPA4_ANGAN</name>
<dbReference type="AlphaFoldDB" id="A0A0E9RPA4"/>
<protein>
    <submittedName>
        <fullName evidence="1">Uncharacterized protein</fullName>
    </submittedName>
</protein>